<dbReference type="SUPFAM" id="SSF51126">
    <property type="entry name" value="Pectin lyase-like"/>
    <property type="match status" value="1"/>
</dbReference>
<keyword evidence="2" id="KW-0812">Transmembrane</keyword>
<protein>
    <submittedName>
        <fullName evidence="3">Uncharacterized protein</fullName>
    </submittedName>
</protein>
<feature type="region of interest" description="Disordered" evidence="1">
    <location>
        <begin position="587"/>
        <end position="610"/>
    </location>
</feature>
<keyword evidence="2" id="KW-1133">Transmembrane helix</keyword>
<reference evidence="3 4" key="1">
    <citation type="journal article" date="2022" name="bioRxiv">
        <title>Genomics of Preaxostyla Flagellates Illuminates Evolutionary Transitions and the Path Towards Mitochondrial Loss.</title>
        <authorList>
            <person name="Novak L.V.F."/>
            <person name="Treitli S.C."/>
            <person name="Pyrih J."/>
            <person name="Halakuc P."/>
            <person name="Pipaliya S.V."/>
            <person name="Vacek V."/>
            <person name="Brzon O."/>
            <person name="Soukal P."/>
            <person name="Eme L."/>
            <person name="Dacks J.B."/>
            <person name="Karnkowska A."/>
            <person name="Elias M."/>
            <person name="Hampl V."/>
        </authorList>
    </citation>
    <scope>NUCLEOTIDE SEQUENCE [LARGE SCALE GENOMIC DNA]</scope>
    <source>
        <strain evidence="3">NAU3</strain>
        <tissue evidence="3">Gut</tissue>
    </source>
</reference>
<keyword evidence="4" id="KW-1185">Reference proteome</keyword>
<evidence type="ECO:0000313" key="3">
    <source>
        <dbReference type="EMBL" id="KAK2952968.1"/>
    </source>
</evidence>
<name>A0ABQ9XNP7_9EUKA</name>
<evidence type="ECO:0000313" key="4">
    <source>
        <dbReference type="Proteomes" id="UP001281761"/>
    </source>
</evidence>
<accession>A0ABQ9XNP7</accession>
<comment type="caution">
    <text evidence="3">The sequence shown here is derived from an EMBL/GenBank/DDBJ whole genome shotgun (WGS) entry which is preliminary data.</text>
</comment>
<dbReference type="InterPro" id="IPR011050">
    <property type="entry name" value="Pectin_lyase_fold/virulence"/>
</dbReference>
<proteinExistence type="predicted"/>
<sequence length="610" mass="66460">MFISLIVVFARIHSDSIDLQDVIKEHADDATEIKLEFGEYISRDLHLKDRNLAFIGNVSTVTLELHDFEESAFNLENSSLSLVSIRIRPSQLVVFAKAKESTLNLTECEFDFQEMKYPILEGSKSQLLVKTMTIADKKFSSSLIQGAPGDNEAALSLIVQHCSFTRLSLLSQNPLLAGADVQNVSVLNTSFITIRCENEDPLPKEAIEGTPDRELSIQKSKISNVDGALSGALVFGMQASKLNLINVAIEDSANAIRHSNNVAFAPKSVVFIRLCTTKFTNATEVWPNGGFLYLPHNQSSLTIHHTEAEHSTAGSGSGGWIYVNGHTTLDFQLVSSKSASAGKCGGFVFAGGVVEKLHFSQVEVNDSRANENGGALFVSNADEINIAYGKFTRSGAINNGGAVFVDKADNTRVTFSEDTFTDNEASKGEGPDVLFSYENSTKYRVQKSDFVKCTSTVLGYGVWILPFNVGTEWTNSRSPMAKQIIIISVVCGCVGLALCILIPCLCCCCGCCVACGCGRKRKHAEYQHIEAQPRQTFATAPQQSYAVPPNQADPSQPLLQGQNAPQTQINYQQFPQQYVYTQPVDQPTQASQYPGMPAEQVGVDQSINKI</sequence>
<dbReference type="EMBL" id="JARBJD010000097">
    <property type="protein sequence ID" value="KAK2952968.1"/>
    <property type="molecule type" value="Genomic_DNA"/>
</dbReference>
<organism evidence="3 4">
    <name type="scientific">Blattamonas nauphoetae</name>
    <dbReference type="NCBI Taxonomy" id="2049346"/>
    <lineage>
        <taxon>Eukaryota</taxon>
        <taxon>Metamonada</taxon>
        <taxon>Preaxostyla</taxon>
        <taxon>Oxymonadida</taxon>
        <taxon>Blattamonas</taxon>
    </lineage>
</organism>
<gene>
    <name evidence="3" type="ORF">BLNAU_12144</name>
</gene>
<evidence type="ECO:0000256" key="1">
    <source>
        <dbReference type="SAM" id="MobiDB-lite"/>
    </source>
</evidence>
<evidence type="ECO:0000256" key="2">
    <source>
        <dbReference type="SAM" id="Phobius"/>
    </source>
</evidence>
<dbReference type="Proteomes" id="UP001281761">
    <property type="component" value="Unassembled WGS sequence"/>
</dbReference>
<keyword evidence="2" id="KW-0472">Membrane</keyword>
<feature type="transmembrane region" description="Helical" evidence="2">
    <location>
        <begin position="484"/>
        <end position="517"/>
    </location>
</feature>